<dbReference type="Proteomes" id="UP000235786">
    <property type="component" value="Unassembled WGS sequence"/>
</dbReference>
<keyword evidence="4" id="KW-1185">Reference proteome</keyword>
<protein>
    <submittedName>
        <fullName evidence="3">Uncharacterized protein</fullName>
    </submittedName>
</protein>
<name>A0A2J6RS24_HYAVF</name>
<feature type="region of interest" description="Disordered" evidence="2">
    <location>
        <begin position="930"/>
        <end position="985"/>
    </location>
</feature>
<dbReference type="EMBL" id="KZ613944">
    <property type="protein sequence ID" value="PMD41314.1"/>
    <property type="molecule type" value="Genomic_DNA"/>
</dbReference>
<evidence type="ECO:0000256" key="1">
    <source>
        <dbReference type="SAM" id="Coils"/>
    </source>
</evidence>
<feature type="region of interest" description="Disordered" evidence="2">
    <location>
        <begin position="735"/>
        <end position="762"/>
    </location>
</feature>
<evidence type="ECO:0000313" key="4">
    <source>
        <dbReference type="Proteomes" id="UP000235786"/>
    </source>
</evidence>
<gene>
    <name evidence="3" type="ORF">L207DRAFT_527956</name>
</gene>
<feature type="compositionally biased region" description="Basic and acidic residues" evidence="2">
    <location>
        <begin position="939"/>
        <end position="968"/>
    </location>
</feature>
<organism evidence="3 4">
    <name type="scientific">Hyaloscypha variabilis (strain UAMH 11265 / GT02V1 / F)</name>
    <name type="common">Meliniomyces variabilis</name>
    <dbReference type="NCBI Taxonomy" id="1149755"/>
    <lineage>
        <taxon>Eukaryota</taxon>
        <taxon>Fungi</taxon>
        <taxon>Dikarya</taxon>
        <taxon>Ascomycota</taxon>
        <taxon>Pezizomycotina</taxon>
        <taxon>Leotiomycetes</taxon>
        <taxon>Helotiales</taxon>
        <taxon>Hyaloscyphaceae</taxon>
        <taxon>Hyaloscypha</taxon>
        <taxon>Hyaloscypha variabilis</taxon>
    </lineage>
</organism>
<sequence length="985" mass="111342">MDVSTFFDTEFGLELSAEPVEDRDALKKGRQSLGLSRDYVPGWDSRDAFREYFQNWMDGMIDTQNVSREDINIMIRENKNDWVATAHRPVSEEMLGFIRFDKAKGVLELTNFNAQLSRKALDIGVTSKRSSAGQAGTHGEGFKVASLVMARKGYQVRYESARFYWSFQFGGRDKRHLYCHLTPVSDTQITKRLEEESNRKMNGHPRDLKGNICEDVTVKVGKVYSSKGSEIGFSMFKDWIKVSFALNRPKQVFKTANGDLVMDQDFSGKMYLKGLFLKRKSGTRTLKFGYNFYEGEVNRDRQQMSDSRKEAATFAKIWAEAIEKGEEGVVNEYTRMLREEETKKWADVNLSSEYMTNNTALAVWKHMIEGKTSSTIFFYSKKTEAQDVGVISRCLKKQPVALPYSLWEPLYKFGLVRTPEEQRHHKLHNAPISDIEQTSYAKAIERSLRAILALDERTQDLVIVFKGGADADLDLLLQESTLFINDKWLDFEESHLKVPCWLSRHGVTRHDMPCDHIITRLYDLILAELKKGPASQTDNPVQSNDILRLTVSDSLRQMPRMIEISQGQSPGELVTTWTILEKELVFKMYGFDLRCQVTLHRESTCSKKKADALFYNKLSGGKDEADLMDWLPADQTYVAECGCQFQFVSQGASGAAFKGLDLEEKYFPMVARDYDQAFFGVPPEAIQPAAPMAPATPAPESAPTPNKSPITRLLLTSAASQFNGTLSSGFSLGCGNDEENEEARNMGGVPHSDSGQGDASSMTLNDEQQRFRSVSLKLQQKEHELATALDSLDSIGLELRQNKADTEAQKQDLESRIEDLEGEIQRLQETQNETNTRCAELSGTNNTLQAKLKQFQAEKIELASRVHRLADVEMSRVKTNPASQSRQHIHYLQGLSVTVQGVLDLPSREAITVTLQGVLGMIQGVLNLGARPPVQSSGIKREQVKHEEVKREGVKRERVKDENDHDLYSSHPKRRKQAEPIDLTE</sequence>
<evidence type="ECO:0000313" key="3">
    <source>
        <dbReference type="EMBL" id="PMD41314.1"/>
    </source>
</evidence>
<accession>A0A2J6RS24</accession>
<dbReference type="AlphaFoldDB" id="A0A2J6RS24"/>
<dbReference type="OrthoDB" id="5376140at2759"/>
<reference evidence="3 4" key="1">
    <citation type="submission" date="2016-04" db="EMBL/GenBank/DDBJ databases">
        <title>A degradative enzymes factory behind the ericoid mycorrhizal symbiosis.</title>
        <authorList>
            <consortium name="DOE Joint Genome Institute"/>
            <person name="Martino E."/>
            <person name="Morin E."/>
            <person name="Grelet G."/>
            <person name="Kuo A."/>
            <person name="Kohler A."/>
            <person name="Daghino S."/>
            <person name="Barry K."/>
            <person name="Choi C."/>
            <person name="Cichocki N."/>
            <person name="Clum A."/>
            <person name="Copeland A."/>
            <person name="Hainaut M."/>
            <person name="Haridas S."/>
            <person name="Labutti K."/>
            <person name="Lindquist E."/>
            <person name="Lipzen A."/>
            <person name="Khouja H.-R."/>
            <person name="Murat C."/>
            <person name="Ohm R."/>
            <person name="Olson A."/>
            <person name="Spatafora J."/>
            <person name="Veneault-Fourrey C."/>
            <person name="Henrissat B."/>
            <person name="Grigoriev I."/>
            <person name="Martin F."/>
            <person name="Perotto S."/>
        </authorList>
    </citation>
    <scope>NUCLEOTIDE SEQUENCE [LARGE SCALE GENOMIC DNA]</scope>
    <source>
        <strain evidence="3 4">F</strain>
    </source>
</reference>
<evidence type="ECO:0000256" key="2">
    <source>
        <dbReference type="SAM" id="MobiDB-lite"/>
    </source>
</evidence>
<proteinExistence type="predicted"/>
<keyword evidence="1" id="KW-0175">Coiled coil</keyword>
<feature type="compositionally biased region" description="Polar residues" evidence="2">
    <location>
        <begin position="753"/>
        <end position="762"/>
    </location>
</feature>
<feature type="coiled-coil region" evidence="1">
    <location>
        <begin position="764"/>
        <end position="865"/>
    </location>
</feature>